<evidence type="ECO:0000256" key="1">
    <source>
        <dbReference type="ARBA" id="ARBA00038494"/>
    </source>
</evidence>
<name>A0ABS2CY08_9FLAO</name>
<reference evidence="3 4" key="1">
    <citation type="submission" date="2021-02" db="EMBL/GenBank/DDBJ databases">
        <authorList>
            <person name="Jung H.S."/>
            <person name="Chun B.H."/>
            <person name="Jeon C.O."/>
        </authorList>
    </citation>
    <scope>NUCLEOTIDE SEQUENCE [LARGE SCALE GENOMIC DNA]</scope>
    <source>
        <strain evidence="3 4">LMG 25203</strain>
    </source>
</reference>
<protein>
    <submittedName>
        <fullName evidence="3">Glycosyltransferase</fullName>
    </submittedName>
</protein>
<evidence type="ECO:0000259" key="2">
    <source>
        <dbReference type="Pfam" id="PF00535"/>
    </source>
</evidence>
<feature type="domain" description="Glycosyltransferase 2-like" evidence="2">
    <location>
        <begin position="8"/>
        <end position="127"/>
    </location>
</feature>
<comment type="caution">
    <text evidence="3">The sequence shown here is derived from an EMBL/GenBank/DDBJ whole genome shotgun (WGS) entry which is preliminary data.</text>
</comment>
<evidence type="ECO:0000313" key="4">
    <source>
        <dbReference type="Proteomes" id="UP000759529"/>
    </source>
</evidence>
<dbReference type="SUPFAM" id="SSF53448">
    <property type="entry name" value="Nucleotide-diphospho-sugar transferases"/>
    <property type="match status" value="1"/>
</dbReference>
<dbReference type="PANTHER" id="PTHR43630:SF2">
    <property type="entry name" value="GLYCOSYLTRANSFERASE"/>
    <property type="match status" value="1"/>
</dbReference>
<comment type="similarity">
    <text evidence="1">Belongs to the glycosyltransferase 2 family. WaaE/KdtX subfamily.</text>
</comment>
<dbReference type="Proteomes" id="UP000759529">
    <property type="component" value="Unassembled WGS sequence"/>
</dbReference>
<dbReference type="PANTHER" id="PTHR43630">
    <property type="entry name" value="POLY-BETA-1,6-N-ACETYL-D-GLUCOSAMINE SYNTHASE"/>
    <property type="match status" value="1"/>
</dbReference>
<gene>
    <name evidence="3" type="ORF">H9X54_011155</name>
</gene>
<dbReference type="EMBL" id="JACSOD020000491">
    <property type="protein sequence ID" value="MBM6499852.1"/>
    <property type="molecule type" value="Genomic_DNA"/>
</dbReference>
<evidence type="ECO:0000313" key="3">
    <source>
        <dbReference type="EMBL" id="MBM6499852.1"/>
    </source>
</evidence>
<keyword evidence="4" id="KW-1185">Reference proteome</keyword>
<organism evidence="3 4">
    <name type="scientific">Flavobacterium macrobrachii</name>
    <dbReference type="NCBI Taxonomy" id="591204"/>
    <lineage>
        <taxon>Bacteria</taxon>
        <taxon>Pseudomonadati</taxon>
        <taxon>Bacteroidota</taxon>
        <taxon>Flavobacteriia</taxon>
        <taxon>Flavobacteriales</taxon>
        <taxon>Flavobacteriaceae</taxon>
        <taxon>Flavobacterium</taxon>
    </lineage>
</organism>
<dbReference type="Pfam" id="PF00535">
    <property type="entry name" value="Glycos_transf_2"/>
    <property type="match status" value="1"/>
</dbReference>
<dbReference type="Gene3D" id="3.90.550.10">
    <property type="entry name" value="Spore Coat Polysaccharide Biosynthesis Protein SpsA, Chain A"/>
    <property type="match status" value="1"/>
</dbReference>
<dbReference type="InterPro" id="IPR029044">
    <property type="entry name" value="Nucleotide-diphossugar_trans"/>
</dbReference>
<sequence length="301" mass="36099">MLTKFKFLITTKNRQKDLVFTLNEMSDILNRCDVDCTIIDDGSTDNTYNIVKEKFPLLDIQRNEISNGYIYCRNKMLNETDAEFAISLDDDAHFISKNSLELIEKHFNNNPSCGLIAFRIFWSLEETNCITTNDTTHQVKSFVGCGHAWRTKAWKSIPNYPEWYEFYGEESFASMQLFKKKWKVDYNPEILIQHRVDLKNRAKQKKDFSFRYRRSLRAGWYNIFLFYPKKKITYYFAYSILMQFKKIVKGNFKVIKPFFFAFLDLIKSFPTILKNRNKFTEEEFDSYKKLSEPKIYWKPQK</sequence>
<accession>A0ABS2CY08</accession>
<dbReference type="InterPro" id="IPR001173">
    <property type="entry name" value="Glyco_trans_2-like"/>
</dbReference>
<proteinExistence type="inferred from homology"/>